<dbReference type="PANTHER" id="PTHR11941">
    <property type="entry name" value="ENOYL-COA HYDRATASE-RELATED"/>
    <property type="match status" value="1"/>
</dbReference>
<dbReference type="Gene3D" id="3.90.226.10">
    <property type="entry name" value="2-enoyl-CoA Hydratase, Chain A, domain 1"/>
    <property type="match status" value="1"/>
</dbReference>
<dbReference type="InterPro" id="IPR014748">
    <property type="entry name" value="Enoyl-CoA_hydra_C"/>
</dbReference>
<dbReference type="RefSeq" id="WP_347287626.1">
    <property type="nucleotide sequence ID" value="NZ_JAUZQE010000052.1"/>
</dbReference>
<proteinExistence type="inferred from homology"/>
<gene>
    <name evidence="4" type="ORF">Q8947_13880</name>
</gene>
<dbReference type="NCBIfam" id="NF006007">
    <property type="entry name" value="PRK08138.1"/>
    <property type="match status" value="1"/>
</dbReference>
<dbReference type="Pfam" id="PF00378">
    <property type="entry name" value="ECH_1"/>
    <property type="match status" value="1"/>
</dbReference>
<comment type="similarity">
    <text evidence="1 3">Belongs to the enoyl-CoA hydratase/isomerase family.</text>
</comment>
<evidence type="ECO:0000256" key="2">
    <source>
        <dbReference type="ARBA" id="ARBA00023239"/>
    </source>
</evidence>
<dbReference type="Gene3D" id="1.10.12.10">
    <property type="entry name" value="Lyase 2-enoyl-coa Hydratase, Chain A, domain 2"/>
    <property type="match status" value="1"/>
</dbReference>
<keyword evidence="2" id="KW-0456">Lyase</keyword>
<dbReference type="InterPro" id="IPR018376">
    <property type="entry name" value="Enoyl-CoA_hyd/isom_CS"/>
</dbReference>
<evidence type="ECO:0000256" key="1">
    <source>
        <dbReference type="ARBA" id="ARBA00005254"/>
    </source>
</evidence>
<dbReference type="InterPro" id="IPR001753">
    <property type="entry name" value="Enoyl-CoA_hydra/iso"/>
</dbReference>
<name>A0ABU1D9N2_9BURK</name>
<keyword evidence="5" id="KW-1185">Reference proteome</keyword>
<evidence type="ECO:0000256" key="3">
    <source>
        <dbReference type="RuleBase" id="RU003707"/>
    </source>
</evidence>
<comment type="caution">
    <text evidence="4">The sequence shown here is derived from an EMBL/GenBank/DDBJ whole genome shotgun (WGS) entry which is preliminary data.</text>
</comment>
<evidence type="ECO:0000313" key="4">
    <source>
        <dbReference type="EMBL" id="MDR4127065.1"/>
    </source>
</evidence>
<evidence type="ECO:0000313" key="5">
    <source>
        <dbReference type="Proteomes" id="UP001232156"/>
    </source>
</evidence>
<dbReference type="InterPro" id="IPR029045">
    <property type="entry name" value="ClpP/crotonase-like_dom_sf"/>
</dbReference>
<dbReference type="CDD" id="cd06558">
    <property type="entry name" value="crotonase-like"/>
    <property type="match status" value="1"/>
</dbReference>
<dbReference type="PANTHER" id="PTHR11941:SF54">
    <property type="entry name" value="ENOYL-COA HYDRATASE, MITOCHONDRIAL"/>
    <property type="match status" value="1"/>
</dbReference>
<dbReference type="SUPFAM" id="SSF52096">
    <property type="entry name" value="ClpP/crotonase"/>
    <property type="match status" value="1"/>
</dbReference>
<dbReference type="EMBL" id="JAUZQE010000052">
    <property type="protein sequence ID" value="MDR4127065.1"/>
    <property type="molecule type" value="Genomic_DNA"/>
</dbReference>
<dbReference type="PROSITE" id="PS00166">
    <property type="entry name" value="ENOYL_COA_HYDRATASE"/>
    <property type="match status" value="1"/>
</dbReference>
<sequence>MSQTSSEMREILVERRSPAVVLVRLNRPHVRNALNLAIRQELAAVFREFVDDRELRCVVLTGNEKVFAAGADIEDMSRIGAVEMYHRHTERLWGAVGDCPVPVIAAVSGFALGGGLELAMNADIIIAGRSARLGQPEVKVGIMPGAGGTQRLTRAVGKFQAMYLCMSGELVSAEQAYMMGLVSKVVDDDKVLAEALELADKLAALPPIALAQIKEVIVQGEDLPLPAALALERKAVQLLFATQDKQEGMQAFLEKRQPRYVGL</sequence>
<protein>
    <submittedName>
        <fullName evidence="4">Enoyl-CoA hydratase-related protein</fullName>
    </submittedName>
</protein>
<reference evidence="4 5" key="1">
    <citation type="submission" date="2023-08" db="EMBL/GenBank/DDBJ databases">
        <title>Alcaligenaceae gen. nov., a novel taxon isolated from the sludge of Yixing Pesticide Factory.</title>
        <authorList>
            <person name="Ruan L."/>
        </authorList>
    </citation>
    <scope>NUCLEOTIDE SEQUENCE [LARGE SCALE GENOMIC DNA]</scope>
    <source>
        <strain evidence="4 5">LG-2</strain>
    </source>
</reference>
<accession>A0ABU1D9N2</accession>
<organism evidence="4 5">
    <name type="scientific">Yanghanlia caeni</name>
    <dbReference type="NCBI Taxonomy" id="3064283"/>
    <lineage>
        <taxon>Bacteria</taxon>
        <taxon>Pseudomonadati</taxon>
        <taxon>Pseudomonadota</taxon>
        <taxon>Betaproteobacteria</taxon>
        <taxon>Burkholderiales</taxon>
        <taxon>Alcaligenaceae</taxon>
        <taxon>Yanghanlia</taxon>
    </lineage>
</organism>
<dbReference type="Proteomes" id="UP001232156">
    <property type="component" value="Unassembled WGS sequence"/>
</dbReference>